<dbReference type="OrthoDB" id="9987373at2759"/>
<reference evidence="6" key="1">
    <citation type="submission" date="2017-01" db="EMBL/GenBank/DDBJ databases">
        <title>Comparative genomics of anhydrobiosis in the tardigrade Hypsibius dujardini.</title>
        <authorList>
            <person name="Yoshida Y."/>
            <person name="Koutsovoulos G."/>
            <person name="Laetsch D."/>
            <person name="Stevens L."/>
            <person name="Kumar S."/>
            <person name="Horikawa D."/>
            <person name="Ishino K."/>
            <person name="Komine S."/>
            <person name="Tomita M."/>
            <person name="Blaxter M."/>
            <person name="Arakawa K."/>
        </authorList>
    </citation>
    <scope>NUCLEOTIDE SEQUENCE [LARGE SCALE GENOMIC DNA]</scope>
    <source>
        <strain evidence="6">Z151</strain>
    </source>
</reference>
<organism evidence="5 6">
    <name type="scientific">Hypsibius exemplaris</name>
    <name type="common">Freshwater tardigrade</name>
    <dbReference type="NCBI Taxonomy" id="2072580"/>
    <lineage>
        <taxon>Eukaryota</taxon>
        <taxon>Metazoa</taxon>
        <taxon>Ecdysozoa</taxon>
        <taxon>Tardigrada</taxon>
        <taxon>Eutardigrada</taxon>
        <taxon>Parachela</taxon>
        <taxon>Hypsibioidea</taxon>
        <taxon>Hypsibiidae</taxon>
        <taxon>Hypsibius</taxon>
    </lineage>
</organism>
<keyword evidence="6" id="KW-1185">Reference proteome</keyword>
<dbReference type="Pfam" id="PF00100">
    <property type="entry name" value="Zona_pellucida"/>
    <property type="match status" value="2"/>
</dbReference>
<dbReference type="InterPro" id="IPR055355">
    <property type="entry name" value="ZP-C"/>
</dbReference>
<evidence type="ECO:0000313" key="6">
    <source>
        <dbReference type="Proteomes" id="UP000192578"/>
    </source>
</evidence>
<dbReference type="AlphaFoldDB" id="A0A1W0XC59"/>
<feature type="domain" description="ZP" evidence="4">
    <location>
        <begin position="49"/>
        <end position="306"/>
    </location>
</feature>
<feature type="domain" description="ZP" evidence="4">
    <location>
        <begin position="360"/>
        <end position="469"/>
    </location>
</feature>
<dbReference type="InterPro" id="IPR001507">
    <property type="entry name" value="ZP_dom"/>
</dbReference>
<protein>
    <recommendedName>
        <fullName evidence="4">ZP domain-containing protein</fullName>
    </recommendedName>
</protein>
<dbReference type="Gene3D" id="2.60.40.4100">
    <property type="entry name" value="Zona pellucida, ZP-C domain"/>
    <property type="match status" value="2"/>
</dbReference>
<keyword evidence="2" id="KW-1015">Disulfide bond</keyword>
<dbReference type="InterPro" id="IPR042235">
    <property type="entry name" value="ZP-C_dom"/>
</dbReference>
<dbReference type="EMBL" id="MTYJ01000004">
    <property type="protein sequence ID" value="OQV24922.1"/>
    <property type="molecule type" value="Genomic_DNA"/>
</dbReference>
<accession>A0A1W0XC59</accession>
<evidence type="ECO:0000256" key="1">
    <source>
        <dbReference type="ARBA" id="ARBA00022729"/>
    </source>
</evidence>
<dbReference type="PROSITE" id="PS51034">
    <property type="entry name" value="ZP_2"/>
    <property type="match status" value="2"/>
</dbReference>
<comment type="caution">
    <text evidence="5">The sequence shown here is derived from an EMBL/GenBank/DDBJ whole genome shotgun (WGS) entry which is preliminary data.</text>
</comment>
<evidence type="ECO:0000313" key="5">
    <source>
        <dbReference type="EMBL" id="OQV24922.1"/>
    </source>
</evidence>
<evidence type="ECO:0000256" key="3">
    <source>
        <dbReference type="SAM" id="SignalP"/>
    </source>
</evidence>
<proteinExistence type="predicted"/>
<sequence length="509" mass="56765">MLFKTHIVSLLVLCWSVEAVLSRSFISNNITDVAKDSQTQGEAGAGMLHCEGDAIFYRALDKEIFQWASIPAVNHDRSRVDSILIGRNNIPTCRARRYPTDSPASDQNAFAIVLPRGQQCGFTDQISGSYSNVAMITIYEPTSTGQLQRKTLNIPLICPSRSWNFQFWPTINFVGVNEEVRRADISVRSHTANYDVFGGFGRTVVHVITIAMNNDQFKMIGSRCWATPVDDRDHPQHYEFISRRGCNILGQGYVHVKQPSSRITVYEVAEFWFGSEPAYKVYFHCDLNICPQSDNTGRCTTACSNGPVSLVDQPDFHVGSSGVDVTSNIEHVDPLHNLTSRVTVSAKSRTQRLEDFGGFGETIVHIVTVELDDGFKDNYNILGSRCWATPDENRENPMNYTFIAPRGCNEMRPGFVEVTRTERRALELTVAEFYFGEVPAAKVIYFHCDINICTKLDTSGHCTPSCTPSGAASTIGGSRLLSSGPIEWHTPNVRPRVAIDRFGRPSRPQ</sequence>
<gene>
    <name evidence="5" type="ORF">BV898_01135</name>
</gene>
<dbReference type="Proteomes" id="UP000192578">
    <property type="component" value="Unassembled WGS sequence"/>
</dbReference>
<dbReference type="PANTHER" id="PTHR14002">
    <property type="entry name" value="ENDOGLIN/TGF-BETA RECEPTOR TYPE III"/>
    <property type="match status" value="1"/>
</dbReference>
<feature type="signal peptide" evidence="3">
    <location>
        <begin position="1"/>
        <end position="22"/>
    </location>
</feature>
<evidence type="ECO:0000256" key="2">
    <source>
        <dbReference type="ARBA" id="ARBA00023157"/>
    </source>
</evidence>
<evidence type="ECO:0000259" key="4">
    <source>
        <dbReference type="PROSITE" id="PS51034"/>
    </source>
</evidence>
<keyword evidence="1 3" id="KW-0732">Signal</keyword>
<dbReference type="PANTHER" id="PTHR14002:SF43">
    <property type="entry name" value="DELTA-LIKE PROTEIN"/>
    <property type="match status" value="1"/>
</dbReference>
<name>A0A1W0XC59_HYPEX</name>
<feature type="chain" id="PRO_5012009118" description="ZP domain-containing protein" evidence="3">
    <location>
        <begin position="23"/>
        <end position="509"/>
    </location>
</feature>